<dbReference type="Proteomes" id="UP001249851">
    <property type="component" value="Unassembled WGS sequence"/>
</dbReference>
<gene>
    <name evidence="1" type="ORF">P5673_029790</name>
</gene>
<reference evidence="1" key="2">
    <citation type="journal article" date="2023" name="Science">
        <title>Genomic signatures of disease resistance in endangered staghorn corals.</title>
        <authorList>
            <person name="Vollmer S.V."/>
            <person name="Selwyn J.D."/>
            <person name="Despard B.A."/>
            <person name="Roesel C.L."/>
        </authorList>
    </citation>
    <scope>NUCLEOTIDE SEQUENCE</scope>
    <source>
        <strain evidence="1">K2</strain>
    </source>
</reference>
<evidence type="ECO:0000313" key="1">
    <source>
        <dbReference type="EMBL" id="KAK2549668.1"/>
    </source>
</evidence>
<dbReference type="EMBL" id="JARQWQ010000122">
    <property type="protein sequence ID" value="KAK2549668.1"/>
    <property type="molecule type" value="Genomic_DNA"/>
</dbReference>
<reference evidence="1" key="1">
    <citation type="journal article" date="2023" name="G3 (Bethesda)">
        <title>Whole genome assembly and annotation of the endangered Caribbean coral Acropora cervicornis.</title>
        <authorList>
            <person name="Selwyn J.D."/>
            <person name="Vollmer S.V."/>
        </authorList>
    </citation>
    <scope>NUCLEOTIDE SEQUENCE</scope>
    <source>
        <strain evidence="1">K2</strain>
    </source>
</reference>
<sequence>MASALLGKLKSRVKGHRVFQSNYTIGDNFVCSPEPDNRHSKGKNAIIVKKPDEDAVLGHVPDALSQIICPMLKDGTIERMTGEITGEERKAPEGTWVLGGGIELPCSYFIYGNRKKKADVRGKLRKAERSLYGI</sequence>
<dbReference type="AlphaFoldDB" id="A0AAD9PV72"/>
<comment type="caution">
    <text evidence="1">The sequence shown here is derived from an EMBL/GenBank/DDBJ whole genome shotgun (WGS) entry which is preliminary data.</text>
</comment>
<name>A0AAD9PV72_ACRCE</name>
<proteinExistence type="predicted"/>
<protein>
    <submittedName>
        <fullName evidence="1">Uncharacterized protein</fullName>
    </submittedName>
</protein>
<accession>A0AAD9PV72</accession>
<keyword evidence="2" id="KW-1185">Reference proteome</keyword>
<dbReference type="Gene3D" id="3.30.70.2330">
    <property type="match status" value="1"/>
</dbReference>
<organism evidence="1 2">
    <name type="scientific">Acropora cervicornis</name>
    <name type="common">Staghorn coral</name>
    <dbReference type="NCBI Taxonomy" id="6130"/>
    <lineage>
        <taxon>Eukaryota</taxon>
        <taxon>Metazoa</taxon>
        <taxon>Cnidaria</taxon>
        <taxon>Anthozoa</taxon>
        <taxon>Hexacorallia</taxon>
        <taxon>Scleractinia</taxon>
        <taxon>Astrocoeniina</taxon>
        <taxon>Acroporidae</taxon>
        <taxon>Acropora</taxon>
    </lineage>
</organism>
<evidence type="ECO:0000313" key="2">
    <source>
        <dbReference type="Proteomes" id="UP001249851"/>
    </source>
</evidence>